<comment type="caution">
    <text evidence="3">The sequence shown here is derived from an EMBL/GenBank/DDBJ whole genome shotgun (WGS) entry which is preliminary data.</text>
</comment>
<keyword evidence="2" id="KW-0812">Transmembrane</keyword>
<accession>A0A1Y1V8K8</accession>
<reference evidence="3 4" key="1">
    <citation type="submission" date="2016-08" db="EMBL/GenBank/DDBJ databases">
        <title>Genomes of anaerobic fungi encode conserved fungal cellulosomes for biomass hydrolysis.</title>
        <authorList>
            <consortium name="DOE Joint Genome Institute"/>
            <person name="Haitjema C.H."/>
            <person name="Gilmore S.P."/>
            <person name="Henske J.K."/>
            <person name="Solomon K.V."/>
            <person name="De Groot R."/>
            <person name="Kuo A."/>
            <person name="Mondo S.J."/>
            <person name="Salamov A.A."/>
            <person name="Labutti K."/>
            <person name="Zhao Z."/>
            <person name="Chiniquy J."/>
            <person name="Barry K."/>
            <person name="Brewer H.M."/>
            <person name="Purvine S.O."/>
            <person name="Wright A.T."/>
            <person name="Boxma B."/>
            <person name="Van Alen T."/>
            <person name="Hackstein J.H."/>
            <person name="Baker S.E."/>
            <person name="Grigoriev I.V."/>
            <person name="O'Malley M.A."/>
        </authorList>
    </citation>
    <scope>NUCLEOTIDE SEQUENCE [LARGE SCALE GENOMIC DNA]</scope>
    <source>
        <strain evidence="4">finn</strain>
    </source>
</reference>
<sequence length="212" mass="24358">MGFIDSLTSQFPVFIQILASLAILAIVIVFRAPSYFKGSFSRSYKASVERLFLIISDRNIFREHRKALELVEDLTDKNDADAKPKWKEYSSKGAGYIIYQINRSVPNELLEVEMVESTFHMRAKFTYEISEDPDDSSLSLVTITEESNITNVIVKLIMSIGGRGANARRDLDIIESELKLQHEVYEEYKTKYEKENEGEIPKEEDIVTKKDN</sequence>
<keyword evidence="4" id="KW-1185">Reference proteome</keyword>
<dbReference type="Proteomes" id="UP000193719">
    <property type="component" value="Unassembled WGS sequence"/>
</dbReference>
<evidence type="ECO:0000256" key="2">
    <source>
        <dbReference type="SAM" id="Phobius"/>
    </source>
</evidence>
<evidence type="ECO:0000313" key="4">
    <source>
        <dbReference type="Proteomes" id="UP000193719"/>
    </source>
</evidence>
<feature type="transmembrane region" description="Helical" evidence="2">
    <location>
        <begin position="13"/>
        <end position="32"/>
    </location>
</feature>
<evidence type="ECO:0000313" key="3">
    <source>
        <dbReference type="EMBL" id="ORX49759.1"/>
    </source>
</evidence>
<evidence type="ECO:0000256" key="1">
    <source>
        <dbReference type="SAM" id="MobiDB-lite"/>
    </source>
</evidence>
<dbReference type="SUPFAM" id="SSF55961">
    <property type="entry name" value="Bet v1-like"/>
    <property type="match status" value="1"/>
</dbReference>
<feature type="region of interest" description="Disordered" evidence="1">
    <location>
        <begin position="193"/>
        <end position="212"/>
    </location>
</feature>
<dbReference type="OrthoDB" id="2132141at2759"/>
<keyword evidence="2" id="KW-1133">Transmembrane helix</keyword>
<dbReference type="AlphaFoldDB" id="A0A1Y1V8K8"/>
<evidence type="ECO:0008006" key="5">
    <source>
        <dbReference type="Google" id="ProtNLM"/>
    </source>
</evidence>
<reference evidence="3 4" key="2">
    <citation type="submission" date="2016-08" db="EMBL/GenBank/DDBJ databases">
        <title>Pervasive Adenine N6-methylation of Active Genes in Fungi.</title>
        <authorList>
            <consortium name="DOE Joint Genome Institute"/>
            <person name="Mondo S.J."/>
            <person name="Dannebaum R.O."/>
            <person name="Kuo R.C."/>
            <person name="Labutti K."/>
            <person name="Haridas S."/>
            <person name="Kuo A."/>
            <person name="Salamov A."/>
            <person name="Ahrendt S.R."/>
            <person name="Lipzen A."/>
            <person name="Sullivan W."/>
            <person name="Andreopoulos W.B."/>
            <person name="Clum A."/>
            <person name="Lindquist E."/>
            <person name="Daum C."/>
            <person name="Ramamoorthy G.K."/>
            <person name="Gryganskyi A."/>
            <person name="Culley D."/>
            <person name="Magnuson J.K."/>
            <person name="James T.Y."/>
            <person name="O'Malley M.A."/>
            <person name="Stajich J.E."/>
            <person name="Spatafora J.W."/>
            <person name="Visel A."/>
            <person name="Grigoriev I.V."/>
        </authorList>
    </citation>
    <scope>NUCLEOTIDE SEQUENCE [LARGE SCALE GENOMIC DNA]</scope>
    <source>
        <strain evidence="4">finn</strain>
    </source>
</reference>
<proteinExistence type="predicted"/>
<keyword evidence="2" id="KW-0472">Membrane</keyword>
<gene>
    <name evidence="3" type="ORF">BCR36DRAFT_404726</name>
</gene>
<organism evidence="3 4">
    <name type="scientific">Piromyces finnis</name>
    <dbReference type="NCBI Taxonomy" id="1754191"/>
    <lineage>
        <taxon>Eukaryota</taxon>
        <taxon>Fungi</taxon>
        <taxon>Fungi incertae sedis</taxon>
        <taxon>Chytridiomycota</taxon>
        <taxon>Chytridiomycota incertae sedis</taxon>
        <taxon>Neocallimastigomycetes</taxon>
        <taxon>Neocallimastigales</taxon>
        <taxon>Neocallimastigaceae</taxon>
        <taxon>Piromyces</taxon>
    </lineage>
</organism>
<protein>
    <recommendedName>
        <fullName evidence="5">Bet v1-like protein</fullName>
    </recommendedName>
</protein>
<name>A0A1Y1V8K8_9FUNG</name>
<dbReference type="EMBL" id="MCFH01000023">
    <property type="protein sequence ID" value="ORX49759.1"/>
    <property type="molecule type" value="Genomic_DNA"/>
</dbReference>